<dbReference type="CDD" id="cd06225">
    <property type="entry name" value="HAMP"/>
    <property type="match status" value="1"/>
</dbReference>
<keyword evidence="7" id="KW-0418">Kinase</keyword>
<evidence type="ECO:0000256" key="11">
    <source>
        <dbReference type="SAM" id="MobiDB-lite"/>
    </source>
</evidence>
<dbReference type="SUPFAM" id="SSF55874">
    <property type="entry name" value="ATPase domain of HSP90 chaperone/DNA topoisomerase II/histidine kinase"/>
    <property type="match status" value="1"/>
</dbReference>
<evidence type="ECO:0000259" key="13">
    <source>
        <dbReference type="PROSITE" id="PS50109"/>
    </source>
</evidence>
<feature type="domain" description="HAMP" evidence="14">
    <location>
        <begin position="209"/>
        <end position="262"/>
    </location>
</feature>
<keyword evidence="15" id="KW-0067">ATP-binding</keyword>
<dbReference type="SMART" id="SM00388">
    <property type="entry name" value="HisKA"/>
    <property type="match status" value="1"/>
</dbReference>
<dbReference type="InterPro" id="IPR003661">
    <property type="entry name" value="HisK_dim/P_dom"/>
</dbReference>
<sequence>MPHSWTMAPSKQAARGTPGPDASRWGATRWGVRKRSTAAAVGVVALALLLGGLVLLVLLHTSLSRATEATARQKALDVIAEMADQDIEDARTYIVGTSHAGQFVQLLDAAGIVVAASDPVVASIPLSAQRPGPGQIMIQDVSGLPRIDDNDNYHIVTVGAGSGSKKYAVVVAQASQIQADTISTVAWFMLGATPVLLLTVAASVWLLVGRSLRQVERIRGQVARINAGRLDGRVDVPPTNDEVRALALTMNTMLDRLEASDTEQRRFVSDASHELRSPLATLKAGIEIAAADPTGAMWLHMKDVLAEETNRMSFLVEDLLTLAKASDGGLKVEQKDVDLDDVVDQEIRRLRSTSRHQVSVDLVPARIRGDGRRLAQVLRNVLDNADRHALSRIAVDLHTTGDRAVITVENDGDPIPEADRDRIFERFVRLDGSRSRDGGGSGLGLAIAAEIVAAHHGTIRPADAPPGLCRFEIALPSPEPAGESALSLRDSGRQETTQGSGRL</sequence>
<dbReference type="PANTHER" id="PTHR45436:SF5">
    <property type="entry name" value="SENSOR HISTIDINE KINASE TRCS"/>
    <property type="match status" value="1"/>
</dbReference>
<evidence type="ECO:0000256" key="9">
    <source>
        <dbReference type="ARBA" id="ARBA00023012"/>
    </source>
</evidence>
<dbReference type="InterPro" id="IPR036097">
    <property type="entry name" value="HisK_dim/P_sf"/>
</dbReference>
<organism evidence="15 16">
    <name type="scientific">Arthrobacter humicola</name>
    <dbReference type="NCBI Taxonomy" id="409291"/>
    <lineage>
        <taxon>Bacteria</taxon>
        <taxon>Bacillati</taxon>
        <taxon>Actinomycetota</taxon>
        <taxon>Actinomycetes</taxon>
        <taxon>Micrococcales</taxon>
        <taxon>Micrococcaceae</taxon>
        <taxon>Arthrobacter</taxon>
    </lineage>
</organism>
<dbReference type="SUPFAM" id="SSF47384">
    <property type="entry name" value="Homodimeric domain of signal transducing histidine kinase"/>
    <property type="match status" value="1"/>
</dbReference>
<dbReference type="EC" id="2.7.13.3" evidence="3"/>
<keyword evidence="8 12" id="KW-1133">Transmembrane helix</keyword>
<keyword evidence="5" id="KW-0808">Transferase</keyword>
<evidence type="ECO:0000256" key="1">
    <source>
        <dbReference type="ARBA" id="ARBA00000085"/>
    </source>
</evidence>
<dbReference type="InterPro" id="IPR004358">
    <property type="entry name" value="Sig_transdc_His_kin-like_C"/>
</dbReference>
<evidence type="ECO:0000256" key="8">
    <source>
        <dbReference type="ARBA" id="ARBA00022989"/>
    </source>
</evidence>
<evidence type="ECO:0000256" key="2">
    <source>
        <dbReference type="ARBA" id="ARBA00004236"/>
    </source>
</evidence>
<feature type="transmembrane region" description="Helical" evidence="12">
    <location>
        <begin position="38"/>
        <end position="59"/>
    </location>
</feature>
<accession>A0ABP5LG86</accession>
<dbReference type="Pfam" id="PF00512">
    <property type="entry name" value="HisKA"/>
    <property type="match status" value="1"/>
</dbReference>
<dbReference type="PANTHER" id="PTHR45436">
    <property type="entry name" value="SENSOR HISTIDINE KINASE YKOH"/>
    <property type="match status" value="1"/>
</dbReference>
<keyword evidence="15" id="KW-0547">Nucleotide-binding</keyword>
<proteinExistence type="predicted"/>
<keyword evidence="6 12" id="KW-0812">Transmembrane</keyword>
<dbReference type="SMART" id="SM00387">
    <property type="entry name" value="HATPase_c"/>
    <property type="match status" value="1"/>
</dbReference>
<feature type="region of interest" description="Disordered" evidence="11">
    <location>
        <begin position="1"/>
        <end position="26"/>
    </location>
</feature>
<dbReference type="Pfam" id="PF00672">
    <property type="entry name" value="HAMP"/>
    <property type="match status" value="1"/>
</dbReference>
<evidence type="ECO:0000256" key="5">
    <source>
        <dbReference type="ARBA" id="ARBA00022679"/>
    </source>
</evidence>
<comment type="caution">
    <text evidence="15">The sequence shown here is derived from an EMBL/GenBank/DDBJ whole genome shotgun (WGS) entry which is preliminary data.</text>
</comment>
<dbReference type="CDD" id="cd00082">
    <property type="entry name" value="HisKA"/>
    <property type="match status" value="1"/>
</dbReference>
<dbReference type="SMART" id="SM00304">
    <property type="entry name" value="HAMP"/>
    <property type="match status" value="1"/>
</dbReference>
<dbReference type="InterPro" id="IPR003594">
    <property type="entry name" value="HATPase_dom"/>
</dbReference>
<reference evidence="16" key="1">
    <citation type="journal article" date="2019" name="Int. J. Syst. Evol. Microbiol.">
        <title>The Global Catalogue of Microorganisms (GCM) 10K type strain sequencing project: providing services to taxonomists for standard genome sequencing and annotation.</title>
        <authorList>
            <consortium name="The Broad Institute Genomics Platform"/>
            <consortium name="The Broad Institute Genome Sequencing Center for Infectious Disease"/>
            <person name="Wu L."/>
            <person name="Ma J."/>
        </authorList>
    </citation>
    <scope>NUCLEOTIDE SEQUENCE [LARGE SCALE GENOMIC DNA]</scope>
    <source>
        <strain evidence="16">JCM 15921</strain>
    </source>
</reference>
<dbReference type="PROSITE" id="PS50109">
    <property type="entry name" value="HIS_KIN"/>
    <property type="match status" value="1"/>
</dbReference>
<dbReference type="PROSITE" id="PS50885">
    <property type="entry name" value="HAMP"/>
    <property type="match status" value="1"/>
</dbReference>
<comment type="subcellular location">
    <subcellularLocation>
        <location evidence="2">Cell membrane</location>
    </subcellularLocation>
</comment>
<feature type="transmembrane region" description="Helical" evidence="12">
    <location>
        <begin position="185"/>
        <end position="208"/>
    </location>
</feature>
<evidence type="ECO:0000259" key="14">
    <source>
        <dbReference type="PROSITE" id="PS50885"/>
    </source>
</evidence>
<dbReference type="PRINTS" id="PR00344">
    <property type="entry name" value="BCTRLSENSOR"/>
</dbReference>
<evidence type="ECO:0000313" key="15">
    <source>
        <dbReference type="EMBL" id="GAA2144776.1"/>
    </source>
</evidence>
<dbReference type="InterPro" id="IPR003660">
    <property type="entry name" value="HAMP_dom"/>
</dbReference>
<evidence type="ECO:0000256" key="4">
    <source>
        <dbReference type="ARBA" id="ARBA00022553"/>
    </source>
</evidence>
<dbReference type="GO" id="GO:0005524">
    <property type="term" value="F:ATP binding"/>
    <property type="evidence" value="ECO:0007669"/>
    <property type="project" value="UniProtKB-KW"/>
</dbReference>
<name>A0ABP5LG86_9MICC</name>
<dbReference type="InterPro" id="IPR005467">
    <property type="entry name" value="His_kinase_dom"/>
</dbReference>
<dbReference type="EMBL" id="BAAAQB010000041">
    <property type="protein sequence ID" value="GAA2144776.1"/>
    <property type="molecule type" value="Genomic_DNA"/>
</dbReference>
<dbReference type="Pfam" id="PF02518">
    <property type="entry name" value="HATPase_c"/>
    <property type="match status" value="1"/>
</dbReference>
<protein>
    <recommendedName>
        <fullName evidence="3">histidine kinase</fullName>
        <ecNumber evidence="3">2.7.13.3</ecNumber>
    </recommendedName>
</protein>
<dbReference type="Gene3D" id="6.10.340.10">
    <property type="match status" value="1"/>
</dbReference>
<evidence type="ECO:0000256" key="6">
    <source>
        <dbReference type="ARBA" id="ARBA00022692"/>
    </source>
</evidence>
<keyword evidence="16" id="KW-1185">Reference proteome</keyword>
<evidence type="ECO:0000313" key="16">
    <source>
        <dbReference type="Proteomes" id="UP001500102"/>
    </source>
</evidence>
<dbReference type="InterPro" id="IPR050428">
    <property type="entry name" value="TCS_sensor_his_kinase"/>
</dbReference>
<dbReference type="Gene3D" id="3.30.565.10">
    <property type="entry name" value="Histidine kinase-like ATPase, C-terminal domain"/>
    <property type="match status" value="1"/>
</dbReference>
<evidence type="ECO:0000256" key="12">
    <source>
        <dbReference type="SAM" id="Phobius"/>
    </source>
</evidence>
<evidence type="ECO:0000256" key="10">
    <source>
        <dbReference type="ARBA" id="ARBA00023136"/>
    </source>
</evidence>
<dbReference type="SUPFAM" id="SSF158472">
    <property type="entry name" value="HAMP domain-like"/>
    <property type="match status" value="1"/>
</dbReference>
<gene>
    <name evidence="15" type="ORF">GCM10009825_36630</name>
</gene>
<feature type="region of interest" description="Disordered" evidence="11">
    <location>
        <begin position="480"/>
        <end position="503"/>
    </location>
</feature>
<dbReference type="Proteomes" id="UP001500102">
    <property type="component" value="Unassembled WGS sequence"/>
</dbReference>
<evidence type="ECO:0000256" key="3">
    <source>
        <dbReference type="ARBA" id="ARBA00012438"/>
    </source>
</evidence>
<comment type="catalytic activity">
    <reaction evidence="1">
        <text>ATP + protein L-histidine = ADP + protein N-phospho-L-histidine.</text>
        <dbReference type="EC" id="2.7.13.3"/>
    </reaction>
</comment>
<dbReference type="InterPro" id="IPR036890">
    <property type="entry name" value="HATPase_C_sf"/>
</dbReference>
<feature type="domain" description="Histidine kinase" evidence="13">
    <location>
        <begin position="270"/>
        <end position="479"/>
    </location>
</feature>
<feature type="compositionally biased region" description="Polar residues" evidence="11">
    <location>
        <begin position="494"/>
        <end position="503"/>
    </location>
</feature>
<keyword evidence="10 12" id="KW-0472">Membrane</keyword>
<evidence type="ECO:0000256" key="7">
    <source>
        <dbReference type="ARBA" id="ARBA00022777"/>
    </source>
</evidence>
<dbReference type="Gene3D" id="1.10.287.130">
    <property type="match status" value="1"/>
</dbReference>
<keyword evidence="4" id="KW-0597">Phosphoprotein</keyword>
<keyword evidence="9" id="KW-0902">Two-component regulatory system</keyword>